<evidence type="ECO:0000313" key="1">
    <source>
        <dbReference type="EMBL" id="MBD7976254.1"/>
    </source>
</evidence>
<dbReference type="InterPro" id="IPR038765">
    <property type="entry name" value="Papain-like_cys_pep_sf"/>
</dbReference>
<dbReference type="PANTHER" id="PTHR39327">
    <property type="match status" value="1"/>
</dbReference>
<dbReference type="Gene3D" id="3.10.620.30">
    <property type="match status" value="1"/>
</dbReference>
<gene>
    <name evidence="1" type="ORF">H9642_03535</name>
</gene>
<keyword evidence="2" id="KW-1185">Reference proteome</keyword>
<reference evidence="1 2" key="1">
    <citation type="submission" date="2020-08" db="EMBL/GenBank/DDBJ databases">
        <title>A Genomic Blueprint of the Chicken Gut Microbiome.</title>
        <authorList>
            <person name="Gilroy R."/>
            <person name="Ravi A."/>
            <person name="Getino M."/>
            <person name="Pursley I."/>
            <person name="Horton D.L."/>
            <person name="Alikhan N.-F."/>
            <person name="Baker D."/>
            <person name="Gharbi K."/>
            <person name="Hall N."/>
            <person name="Watson M."/>
            <person name="Adriaenssens E.M."/>
            <person name="Foster-Nyarko E."/>
            <person name="Jarju S."/>
            <person name="Secka A."/>
            <person name="Antonio M."/>
            <person name="Oren A."/>
            <person name="Chaudhuri R."/>
            <person name="La Ragione R.M."/>
            <person name="Hildebrand F."/>
            <person name="Pallen M.J."/>
        </authorList>
    </citation>
    <scope>NUCLEOTIDE SEQUENCE [LARGE SCALE GENOMIC DNA]</scope>
    <source>
        <strain evidence="1 2">Sa2CUA2</strain>
    </source>
</reference>
<dbReference type="InterPro" id="IPR010319">
    <property type="entry name" value="Transglutaminase-like_Cys_pept"/>
</dbReference>
<evidence type="ECO:0000313" key="2">
    <source>
        <dbReference type="Proteomes" id="UP000611945"/>
    </source>
</evidence>
<dbReference type="Pfam" id="PF06035">
    <property type="entry name" value="Peptidase_C93"/>
    <property type="match status" value="1"/>
</dbReference>
<dbReference type="PANTHER" id="PTHR39327:SF1">
    <property type="entry name" value="BLR5470 PROTEIN"/>
    <property type="match status" value="1"/>
</dbReference>
<dbReference type="RefSeq" id="WP_251835360.1">
    <property type="nucleotide sequence ID" value="NZ_JACSQG010000001.1"/>
</dbReference>
<organism evidence="1 2">
    <name type="scientific">Serpens gallinarum</name>
    <dbReference type="NCBI Taxonomy" id="2763075"/>
    <lineage>
        <taxon>Bacteria</taxon>
        <taxon>Pseudomonadati</taxon>
        <taxon>Pseudomonadota</taxon>
        <taxon>Gammaproteobacteria</taxon>
        <taxon>Pseudomonadales</taxon>
        <taxon>Pseudomonadaceae</taxon>
        <taxon>Pseudomonas</taxon>
    </lineage>
</organism>
<dbReference type="Proteomes" id="UP000611945">
    <property type="component" value="Unassembled WGS sequence"/>
</dbReference>
<accession>A0ABR8TKG0</accession>
<comment type="caution">
    <text evidence="1">The sequence shown here is derived from an EMBL/GenBank/DDBJ whole genome shotgun (WGS) entry which is preliminary data.</text>
</comment>
<dbReference type="EMBL" id="JACSQG010000001">
    <property type="protein sequence ID" value="MBD7976254.1"/>
    <property type="molecule type" value="Genomic_DNA"/>
</dbReference>
<dbReference type="NCBIfam" id="NF045674">
    <property type="entry name" value="CystProtLapG"/>
    <property type="match status" value="1"/>
</dbReference>
<proteinExistence type="predicted"/>
<name>A0ABR8TKG0_9PSED</name>
<protein>
    <submittedName>
        <fullName evidence="1">Transglutaminase-like cysteine peptidase</fullName>
    </submittedName>
</protein>
<dbReference type="SUPFAM" id="SSF54001">
    <property type="entry name" value="Cysteine proteinases"/>
    <property type="match status" value="1"/>
</dbReference>
<sequence>MKRIWLSGLGLLVWGWAGLALADWNFARIIPSAERLYGPLGEGRQRLEGWQELLGELVGQTEAAQLQAVNSFFNQQLAFADDHWLWGQADYWATPVEALHQGAGDCEDFALAKYISLRYLGVPSEKLRITYVKALKLSQAHMVLAYYPSPQALPLVLDNLEVEILPAEQRDDLLPVYAFNGEGLWFPGESGNRRVGDSKRLSRWQDLLRKMAAEGFPGELH</sequence>